<evidence type="ECO:0000259" key="2">
    <source>
        <dbReference type="Pfam" id="PF10988"/>
    </source>
</evidence>
<evidence type="ECO:0000256" key="1">
    <source>
        <dbReference type="SAM" id="SignalP"/>
    </source>
</evidence>
<dbReference type="Pfam" id="PF10988">
    <property type="entry name" value="DUF2807"/>
    <property type="match status" value="1"/>
</dbReference>
<accession>A0A2P7QMA1</accession>
<proteinExistence type="predicted"/>
<feature type="chain" id="PRO_5015110367" evidence="1">
    <location>
        <begin position="35"/>
        <end position="255"/>
    </location>
</feature>
<keyword evidence="1" id="KW-0732">Signal</keyword>
<sequence length="255" mass="25445">MQATHLAGRMAMRGPIAAVGSMLLLAACNFTADAQNHDAKPSGQTGSRTFEVGSFDKIALGGPHNVVVTVGGAPSVRAEGDLGIIDKLDIRVEDGELGIGTKKGFSFSFKSDRSPVTVYVTLPALAAASIGGSGDMKIDKVAGDSFEAAIGGSGDMDIGAVEVKTASFSIGGSGGIRARGKADSGDVSIAGSGDISLEGFEVQRTSVSVAGSGSVKARAMQSADISIIGSGDVELSGPAKCNISKMGSGEARCTG</sequence>
<dbReference type="Gene3D" id="2.160.20.120">
    <property type="match status" value="1"/>
</dbReference>
<evidence type="ECO:0000313" key="4">
    <source>
        <dbReference type="Proteomes" id="UP000241167"/>
    </source>
</evidence>
<feature type="signal peptide" evidence="1">
    <location>
        <begin position="1"/>
        <end position="34"/>
    </location>
</feature>
<name>A0A2P7QMA1_9SPHN</name>
<dbReference type="EMBL" id="PXYI01000005">
    <property type="protein sequence ID" value="PSJ39084.1"/>
    <property type="molecule type" value="Genomic_DNA"/>
</dbReference>
<reference evidence="3 4" key="1">
    <citation type="submission" date="2018-03" db="EMBL/GenBank/DDBJ databases">
        <title>The draft genome of Sphingosinicella sp. GL-C-18.</title>
        <authorList>
            <person name="Liu L."/>
            <person name="Li L."/>
            <person name="Liang L."/>
            <person name="Zhang X."/>
            <person name="Wang T."/>
        </authorList>
    </citation>
    <scope>NUCLEOTIDE SEQUENCE [LARGE SCALE GENOMIC DNA]</scope>
    <source>
        <strain evidence="3 4">GL-C-18</strain>
    </source>
</reference>
<feature type="domain" description="Putative auto-transporter adhesin head GIN" evidence="2">
    <location>
        <begin position="55"/>
        <end position="237"/>
    </location>
</feature>
<organism evidence="3 4">
    <name type="scientific">Allosphingosinicella deserti</name>
    <dbReference type="NCBI Taxonomy" id="2116704"/>
    <lineage>
        <taxon>Bacteria</taxon>
        <taxon>Pseudomonadati</taxon>
        <taxon>Pseudomonadota</taxon>
        <taxon>Alphaproteobacteria</taxon>
        <taxon>Sphingomonadales</taxon>
        <taxon>Sphingomonadaceae</taxon>
        <taxon>Allosphingosinicella</taxon>
    </lineage>
</organism>
<evidence type="ECO:0000313" key="3">
    <source>
        <dbReference type="EMBL" id="PSJ39084.1"/>
    </source>
</evidence>
<keyword evidence="4" id="KW-1185">Reference proteome</keyword>
<protein>
    <submittedName>
        <fullName evidence="3">DUF2807 domain-containing protein</fullName>
    </submittedName>
</protein>
<gene>
    <name evidence="3" type="ORF">C7I55_17480</name>
</gene>
<dbReference type="AlphaFoldDB" id="A0A2P7QMA1"/>
<dbReference type="Proteomes" id="UP000241167">
    <property type="component" value="Unassembled WGS sequence"/>
</dbReference>
<comment type="caution">
    <text evidence="3">The sequence shown here is derived from an EMBL/GenBank/DDBJ whole genome shotgun (WGS) entry which is preliminary data.</text>
</comment>
<dbReference type="InterPro" id="IPR021255">
    <property type="entry name" value="DUF2807"/>
</dbReference>